<dbReference type="Pfam" id="PF17776">
    <property type="entry name" value="NLRC4_HD2"/>
    <property type="match status" value="1"/>
</dbReference>
<dbReference type="Proteomes" id="UP000001038">
    <property type="component" value="Chromosome 2"/>
</dbReference>
<accession>H2L3H6</accession>
<dbReference type="PROSITE" id="PS51450">
    <property type="entry name" value="LRR"/>
    <property type="match status" value="2"/>
</dbReference>
<sequence length="511" mass="56519">MLIQTGSSSQTNQETVQFIKKKISEDLPTEKSINLFHCLNELNDGSLVEEIQQSLRSGRLSTDKLSPAQWSALVFILLLKDCSLSEISCKSLVSALKENPSNLTELDLSYNNLQDSGVLHLCGFLESPDCRLQTLRLSRCNLSKRSCIALSSVLRSQSSRLRDLDLSYNNLQDSGVKLLSGGLKSPDCKLETLRLIDCSLSEISCEALVSALKENPSNLTELDLSWNDLQDSGFLHLCGFLERSPAFVFVSLHRLPEQFGLSETHCEIVASALKSKPSHLTELDLSDNNLNDSSIKVLCSGLESPNCGLQTLRLSRCNLSERSCIALSSVLRSQSSRLGDLDLSYNNLQDSGVKLLSGGLKSPDCKLETLRLKDCSLSEISCKSLVSALKENPSNLTELDLSYNNLQDSGVLHLCGFLESPDCRLQTLRTWLMDCRRSCIALSSVLRSQSSRLRDLDLSYNKLQDSGVKLLSGGLKSPDCKLETLRSDFIQMLILYNKFCLFFSVSGESVR</sequence>
<dbReference type="Gene3D" id="3.80.10.10">
    <property type="entry name" value="Ribonuclease Inhibitor"/>
    <property type="match status" value="3"/>
</dbReference>
<organism evidence="4 5">
    <name type="scientific">Oryzias latipes</name>
    <name type="common">Japanese rice fish</name>
    <name type="synonym">Japanese killifish</name>
    <dbReference type="NCBI Taxonomy" id="8090"/>
    <lineage>
        <taxon>Eukaryota</taxon>
        <taxon>Metazoa</taxon>
        <taxon>Chordata</taxon>
        <taxon>Craniata</taxon>
        <taxon>Vertebrata</taxon>
        <taxon>Euteleostomi</taxon>
        <taxon>Actinopterygii</taxon>
        <taxon>Neopterygii</taxon>
        <taxon>Teleostei</taxon>
        <taxon>Neoteleostei</taxon>
        <taxon>Acanthomorphata</taxon>
        <taxon>Ovalentaria</taxon>
        <taxon>Atherinomorphae</taxon>
        <taxon>Beloniformes</taxon>
        <taxon>Adrianichthyidae</taxon>
        <taxon>Oryziinae</taxon>
        <taxon>Oryzias</taxon>
    </lineage>
</organism>
<evidence type="ECO:0000256" key="2">
    <source>
        <dbReference type="ARBA" id="ARBA00022737"/>
    </source>
</evidence>
<dbReference type="Ensembl" id="ENSORLT00000000298.2">
    <property type="protein sequence ID" value="ENSORLP00000000298.2"/>
    <property type="gene ID" value="ENSORLG00000028412.1"/>
</dbReference>
<evidence type="ECO:0000256" key="1">
    <source>
        <dbReference type="ARBA" id="ARBA00022614"/>
    </source>
</evidence>
<evidence type="ECO:0000313" key="5">
    <source>
        <dbReference type="Proteomes" id="UP000001038"/>
    </source>
</evidence>
<evidence type="ECO:0000259" key="3">
    <source>
        <dbReference type="Pfam" id="PF17776"/>
    </source>
</evidence>
<dbReference type="InterPro" id="IPR032675">
    <property type="entry name" value="LRR_dom_sf"/>
</dbReference>
<dbReference type="AlphaFoldDB" id="H2L3H6"/>
<reference evidence="4 5" key="1">
    <citation type="journal article" date="2007" name="Nature">
        <title>The medaka draft genome and insights into vertebrate genome evolution.</title>
        <authorList>
            <person name="Kasahara M."/>
            <person name="Naruse K."/>
            <person name="Sasaki S."/>
            <person name="Nakatani Y."/>
            <person name="Qu W."/>
            <person name="Ahsan B."/>
            <person name="Yamada T."/>
            <person name="Nagayasu Y."/>
            <person name="Doi K."/>
            <person name="Kasai Y."/>
            <person name="Jindo T."/>
            <person name="Kobayashi D."/>
            <person name="Shimada A."/>
            <person name="Toyoda A."/>
            <person name="Kuroki Y."/>
            <person name="Fujiyama A."/>
            <person name="Sasaki T."/>
            <person name="Shimizu A."/>
            <person name="Asakawa S."/>
            <person name="Shimizu N."/>
            <person name="Hashimoto S."/>
            <person name="Yang J."/>
            <person name="Lee Y."/>
            <person name="Matsushima K."/>
            <person name="Sugano S."/>
            <person name="Sakaizumi M."/>
            <person name="Narita T."/>
            <person name="Ohishi K."/>
            <person name="Haga S."/>
            <person name="Ohta F."/>
            <person name="Nomoto H."/>
            <person name="Nogata K."/>
            <person name="Morishita T."/>
            <person name="Endo T."/>
            <person name="Shin-I T."/>
            <person name="Takeda H."/>
            <person name="Morishita S."/>
            <person name="Kohara Y."/>
        </authorList>
    </citation>
    <scope>NUCLEOTIDE SEQUENCE [LARGE SCALE GENOMIC DNA]</scope>
    <source>
        <strain evidence="4 5">Hd-rR</strain>
    </source>
</reference>
<dbReference type="HOGENOM" id="CLU_002274_4_3_1"/>
<dbReference type="Pfam" id="PF13516">
    <property type="entry name" value="LRR_6"/>
    <property type="match status" value="7"/>
</dbReference>
<name>H2L3H6_ORYLA</name>
<reference evidence="4" key="2">
    <citation type="submission" date="2025-08" db="UniProtKB">
        <authorList>
            <consortium name="Ensembl"/>
        </authorList>
    </citation>
    <scope>IDENTIFICATION</scope>
    <source>
        <strain evidence="4">Hd-rR</strain>
    </source>
</reference>
<dbReference type="InterPro" id="IPR051261">
    <property type="entry name" value="NLR"/>
</dbReference>
<feature type="domain" description="NACHT LRR and PYD" evidence="3">
    <location>
        <begin position="3"/>
        <end position="50"/>
    </location>
</feature>
<keyword evidence="1" id="KW-0433">Leucine-rich repeat</keyword>
<proteinExistence type="predicted"/>
<keyword evidence="5" id="KW-1185">Reference proteome</keyword>
<dbReference type="PANTHER" id="PTHR24106">
    <property type="entry name" value="NACHT, LRR AND CARD DOMAINS-CONTAINING"/>
    <property type="match status" value="1"/>
</dbReference>
<dbReference type="GeneTree" id="ENSGT01150000286915"/>
<dbReference type="SMART" id="SM00368">
    <property type="entry name" value="LRR_RI"/>
    <property type="match status" value="12"/>
</dbReference>
<dbReference type="Bgee" id="ENSORLG00000028412">
    <property type="expression patterns" value="Expressed in intestine and 10 other cell types or tissues"/>
</dbReference>
<dbReference type="InterPro" id="IPR041267">
    <property type="entry name" value="NLRP_HD2"/>
</dbReference>
<evidence type="ECO:0000313" key="4">
    <source>
        <dbReference type="Ensembl" id="ENSORLP00000000298.2"/>
    </source>
</evidence>
<protein>
    <recommendedName>
        <fullName evidence="3">NACHT LRR and PYD domain-containing protein</fullName>
    </recommendedName>
</protein>
<reference evidence="4" key="3">
    <citation type="submission" date="2025-09" db="UniProtKB">
        <authorList>
            <consortium name="Ensembl"/>
        </authorList>
    </citation>
    <scope>IDENTIFICATION</scope>
    <source>
        <strain evidence="4">Hd-rR</strain>
    </source>
</reference>
<dbReference type="InterPro" id="IPR001611">
    <property type="entry name" value="Leu-rich_rpt"/>
</dbReference>
<dbReference type="SUPFAM" id="SSF52047">
    <property type="entry name" value="RNI-like"/>
    <property type="match status" value="1"/>
</dbReference>
<keyword evidence="2" id="KW-0677">Repeat</keyword>